<name>A0AAN0JVA8_AMPQE</name>
<proteinExistence type="predicted"/>
<evidence type="ECO:0000313" key="1">
    <source>
        <dbReference type="EnsemblMetazoa" id="XP_019860837.1"/>
    </source>
</evidence>
<dbReference type="RefSeq" id="XP_019860837.1">
    <property type="nucleotide sequence ID" value="XM_020005278.1"/>
</dbReference>
<keyword evidence="2" id="KW-1185">Reference proteome</keyword>
<dbReference type="GeneID" id="109589162"/>
<accession>A0AAN0JVA8</accession>
<reference evidence="2" key="1">
    <citation type="journal article" date="2010" name="Nature">
        <title>The Amphimedon queenslandica genome and the evolution of animal complexity.</title>
        <authorList>
            <person name="Srivastava M."/>
            <person name="Simakov O."/>
            <person name="Chapman J."/>
            <person name="Fahey B."/>
            <person name="Gauthier M.E."/>
            <person name="Mitros T."/>
            <person name="Richards G.S."/>
            <person name="Conaco C."/>
            <person name="Dacre M."/>
            <person name="Hellsten U."/>
            <person name="Larroux C."/>
            <person name="Putnam N.H."/>
            <person name="Stanke M."/>
            <person name="Adamska M."/>
            <person name="Darling A."/>
            <person name="Degnan S.M."/>
            <person name="Oakley T.H."/>
            <person name="Plachetzki D.C."/>
            <person name="Zhai Y."/>
            <person name="Adamski M."/>
            <person name="Calcino A."/>
            <person name="Cummins S.F."/>
            <person name="Goodstein D.M."/>
            <person name="Harris C."/>
            <person name="Jackson D.J."/>
            <person name="Leys S.P."/>
            <person name="Shu S."/>
            <person name="Woodcroft B.J."/>
            <person name="Vervoort M."/>
            <person name="Kosik K.S."/>
            <person name="Manning G."/>
            <person name="Degnan B.M."/>
            <person name="Rokhsar D.S."/>
        </authorList>
    </citation>
    <scope>NUCLEOTIDE SEQUENCE [LARGE SCALE GENOMIC DNA]</scope>
</reference>
<reference evidence="1" key="2">
    <citation type="submission" date="2024-06" db="UniProtKB">
        <authorList>
            <consortium name="EnsemblMetazoa"/>
        </authorList>
    </citation>
    <scope>IDENTIFICATION</scope>
</reference>
<sequence length="249" mass="28290">MASKGVTCKVLWDSKGNLLVEFDNVTVLSKFIGTPPLINSYINIIQYNRIDCTDVSNGFYLEVLKYSTLFINKEEEETNITDNNNNNRQNLVTVTGIVVSVSPVKRNGCHGDMMYFISMKENERLLSIIITAPPLFHYSQYISVGDRAYTITSLKHCLVHKGSVEETRLLSSTVQSQCIPQSESINDNTLLTLKDYGANLLSYTERYRYMVLLGPSKFPFLINMSFYLTPQSKKYDATRENTLGRRNSS</sequence>
<dbReference type="AlphaFoldDB" id="A0AAN0JVA8"/>
<dbReference type="KEGG" id="aqu:109589162"/>
<dbReference type="Proteomes" id="UP000007879">
    <property type="component" value="Unassembled WGS sequence"/>
</dbReference>
<evidence type="ECO:0008006" key="3">
    <source>
        <dbReference type="Google" id="ProtNLM"/>
    </source>
</evidence>
<organism evidence="1 2">
    <name type="scientific">Amphimedon queenslandica</name>
    <name type="common">Sponge</name>
    <dbReference type="NCBI Taxonomy" id="400682"/>
    <lineage>
        <taxon>Eukaryota</taxon>
        <taxon>Metazoa</taxon>
        <taxon>Porifera</taxon>
        <taxon>Demospongiae</taxon>
        <taxon>Heteroscleromorpha</taxon>
        <taxon>Haplosclerida</taxon>
        <taxon>Niphatidae</taxon>
        <taxon>Amphimedon</taxon>
    </lineage>
</organism>
<dbReference type="EnsemblMetazoa" id="XM_020005278.1">
    <property type="protein sequence ID" value="XP_019860837.1"/>
    <property type="gene ID" value="LOC109589162"/>
</dbReference>
<protein>
    <recommendedName>
        <fullName evidence="3">CST complex subunit CTC1</fullName>
    </recommendedName>
</protein>
<evidence type="ECO:0000313" key="2">
    <source>
        <dbReference type="Proteomes" id="UP000007879"/>
    </source>
</evidence>